<evidence type="ECO:0000256" key="2">
    <source>
        <dbReference type="ARBA" id="ARBA00006005"/>
    </source>
</evidence>
<dbReference type="AlphaFoldDB" id="A0A3S1BH02"/>
<dbReference type="Gene3D" id="1.10.287.1490">
    <property type="match status" value="1"/>
</dbReference>
<keyword evidence="8" id="KW-0226">DNA condensation</keyword>
<evidence type="ECO:0000313" key="15">
    <source>
        <dbReference type="EMBL" id="RUS83429.1"/>
    </source>
</evidence>
<dbReference type="Proteomes" id="UP000271974">
    <property type="component" value="Unassembled WGS sequence"/>
</dbReference>
<keyword evidence="10" id="KW-0131">Cell cycle</keyword>
<dbReference type="InterPro" id="IPR010935">
    <property type="entry name" value="SMC_hinge"/>
</dbReference>
<dbReference type="Pfam" id="PF06470">
    <property type="entry name" value="SMC_hinge"/>
    <property type="match status" value="1"/>
</dbReference>
<feature type="domain" description="SMC hinge" evidence="14">
    <location>
        <begin position="586"/>
        <end position="702"/>
    </location>
</feature>
<evidence type="ECO:0000313" key="16">
    <source>
        <dbReference type="Proteomes" id="UP000271974"/>
    </source>
</evidence>
<comment type="similarity">
    <text evidence="2">Belongs to the SMC family. SMC4 subfamily.</text>
</comment>
<evidence type="ECO:0000256" key="13">
    <source>
        <dbReference type="SAM" id="MobiDB-lite"/>
    </source>
</evidence>
<protein>
    <recommendedName>
        <fullName evidence="11">Structural maintenance of chromosomes protein</fullName>
    </recommendedName>
</protein>
<feature type="region of interest" description="Disordered" evidence="13">
    <location>
        <begin position="1"/>
        <end position="20"/>
    </location>
</feature>
<keyword evidence="7 12" id="KW-0175">Coiled coil</keyword>
<keyword evidence="6" id="KW-0067">ATP-binding</keyword>
<proteinExistence type="inferred from homology"/>
<feature type="compositionally biased region" description="Acidic residues" evidence="13">
    <location>
        <begin position="1"/>
        <end position="13"/>
    </location>
</feature>
<comment type="caution">
    <text evidence="15">The sequence shown here is derived from an EMBL/GenBank/DDBJ whole genome shotgun (WGS) entry which is preliminary data.</text>
</comment>
<keyword evidence="16" id="KW-1185">Reference proteome</keyword>
<sequence>MDADDTPVGEEPMDTAPIAPKTPIVFRPEDYGPIEVPEAVHSVATYAPDGPRLMITQIVNENFKSYAGVQTLGPFQKNFTAIIGPNGSGKSNVIDSMLFVFGYRANKIRSKKISVLIHNSEKHKNVNSCSVAVHFQKIVDTGLGDDEYTVVPNSQFVVSRVAYRDNSSSYYLDGKKAAYKEVAHILRGCGIDLDHNRFLILQGEVEQIAMMKPKALTEHEDGMLEFLEDIIGSNRFKTPIETLNQRVDTLNDLRSEKLNRVKAVEKEMEHLEGPKNEALEFLKLENSVMKLRNKLYQKYIMECSEIETKAQTEFDKIDADLKKFKEKVAEIKEAKNTKTKEHIKLKKEYDKLLKACEESKEKFSEMESQDAKCHEDIKLNKAKLKKLEKSLELELTKIEEFKLVPDQAEKSCAELKKKLSSLEKLRAKEEENEKAIMDSLKDETKELQEAKDAKEAKLLEQQEDLNEKKSKLQVAESELEIYTSREQAETKKFEGLKKSLKDAEEMLAKREKDLQRIQVEVPKVEGVVSQAKQELKQVLNSETQCQEKRANMLSKVEEAKSSMAASKSQNRVLNSLMAEKKKGTLPGIYGRLGDLGAIDGQYDVAISTACGSLDHIVVDTIDTGKKCIEFLKRNNIGQGRFILMDKVESWRAETQKRITTPENIPRLFDLVKVKDEAVKTCFYFALRNTLVAKDIDQATRIGYGKTRYRVVTLKGELIELSGAMSGGGNTVCKGKMGSALVQDVDPKELNTMENTLEKMTKDLETFKQKKFKLEDTINQNEKDLTIMKHDLKKFSIEVKGLTEQISSLGKQLKEQEATLKTVVPDQAKLKEMQGTVSQCRTEYEKVAKTANKLEADIKSLHDQILEIGGAKLSVVQSKIKTYSNDIDKVTGMITKNNVGVKTAERNLKRAEEKVVSVREEMEEAKQQIEMLTQKLKDMESDATVLLQTYEKCQEEVREKGDILENLRKEVETIDMQEAEFAKDGVDIQHELEKYEGIIKENKSKIKHWKKELSGLRVTPLSRDDNPEEESLPTLEAEELSALNKKDIQVEITLQEEKLAQMKPNMAAIAEYRKKEETYLQRVGELDQITNFRDEQRKLHDNLRKQRLDEFMTGFQVITNKLKEMYQMITLGGDAELELVDSLDPFSEGIVFSVRPPKKSWKNISNLSGGEKTLSSLALVFALHHYKPTPLYVMDEIDAALDFKNVSIVANYIKERTKNAQFIIISLRNNMFELADRLVGIYKTHDCTKSVTLNPWKLTADFAHKIREIHNIDITDS</sequence>
<accession>A0A3S1BH02</accession>
<dbReference type="GO" id="GO:0051301">
    <property type="term" value="P:cell division"/>
    <property type="evidence" value="ECO:0007669"/>
    <property type="project" value="UniProtKB-KW"/>
</dbReference>
<dbReference type="InterPro" id="IPR027417">
    <property type="entry name" value="P-loop_NTPase"/>
</dbReference>
<evidence type="ECO:0000256" key="3">
    <source>
        <dbReference type="ARBA" id="ARBA00022618"/>
    </source>
</evidence>
<keyword evidence="3" id="KW-0132">Cell division</keyword>
<feature type="coiled-coil region" evidence="12">
    <location>
        <begin position="900"/>
        <end position="1011"/>
    </location>
</feature>
<comment type="subcellular location">
    <subcellularLocation>
        <location evidence="1 11">Nucleus</location>
    </subcellularLocation>
</comment>
<dbReference type="InterPro" id="IPR024704">
    <property type="entry name" value="SMC"/>
</dbReference>
<dbReference type="Gene3D" id="1.20.1060.20">
    <property type="match status" value="1"/>
</dbReference>
<dbReference type="FunFam" id="3.40.50.300:FF:000481">
    <property type="entry name" value="Structural maintenance of chromosomes 4"/>
    <property type="match status" value="1"/>
</dbReference>
<keyword evidence="5" id="KW-0498">Mitosis</keyword>
<feature type="coiled-coil region" evidence="12">
    <location>
        <begin position="749"/>
        <end position="863"/>
    </location>
</feature>
<evidence type="ECO:0000256" key="5">
    <source>
        <dbReference type="ARBA" id="ARBA00022776"/>
    </source>
</evidence>
<evidence type="ECO:0000256" key="11">
    <source>
        <dbReference type="PIRNR" id="PIRNR005719"/>
    </source>
</evidence>
<dbReference type="GO" id="GO:0007076">
    <property type="term" value="P:mitotic chromosome condensation"/>
    <property type="evidence" value="ECO:0007669"/>
    <property type="project" value="TreeGrafter"/>
</dbReference>
<dbReference type="OrthoDB" id="5575062at2759"/>
<dbReference type="SUPFAM" id="SSF90257">
    <property type="entry name" value="Myosin rod fragments"/>
    <property type="match status" value="1"/>
</dbReference>
<dbReference type="SMART" id="SM00968">
    <property type="entry name" value="SMC_hinge"/>
    <property type="match status" value="1"/>
</dbReference>
<evidence type="ECO:0000256" key="6">
    <source>
        <dbReference type="ARBA" id="ARBA00022840"/>
    </source>
</evidence>
<name>A0A3S1BH02_ELYCH</name>
<keyword evidence="4" id="KW-0547">Nucleotide-binding</keyword>
<dbReference type="GO" id="GO:0016887">
    <property type="term" value="F:ATP hydrolysis activity"/>
    <property type="evidence" value="ECO:0007669"/>
    <property type="project" value="InterPro"/>
</dbReference>
<keyword evidence="9 11" id="KW-0539">Nucleus</keyword>
<evidence type="ECO:0000256" key="4">
    <source>
        <dbReference type="ARBA" id="ARBA00022741"/>
    </source>
</evidence>
<evidence type="ECO:0000259" key="14">
    <source>
        <dbReference type="SMART" id="SM00968"/>
    </source>
</evidence>
<evidence type="ECO:0000256" key="10">
    <source>
        <dbReference type="ARBA" id="ARBA00023306"/>
    </source>
</evidence>
<dbReference type="Gene3D" id="3.30.70.1620">
    <property type="match status" value="1"/>
</dbReference>
<dbReference type="SUPFAM" id="SSF52540">
    <property type="entry name" value="P-loop containing nucleoside triphosphate hydrolases"/>
    <property type="match status" value="1"/>
</dbReference>
<evidence type="ECO:0000256" key="1">
    <source>
        <dbReference type="ARBA" id="ARBA00004123"/>
    </source>
</evidence>
<evidence type="ECO:0000256" key="7">
    <source>
        <dbReference type="ARBA" id="ARBA00023054"/>
    </source>
</evidence>
<dbReference type="PIRSF" id="PIRSF005719">
    <property type="entry name" value="SMC"/>
    <property type="match status" value="1"/>
</dbReference>
<dbReference type="GO" id="GO:0000796">
    <property type="term" value="C:condensin complex"/>
    <property type="evidence" value="ECO:0007669"/>
    <property type="project" value="TreeGrafter"/>
</dbReference>
<dbReference type="InterPro" id="IPR036277">
    <property type="entry name" value="SMC_hinge_sf"/>
</dbReference>
<dbReference type="GO" id="GO:0005524">
    <property type="term" value="F:ATP binding"/>
    <property type="evidence" value="ECO:0007669"/>
    <property type="project" value="UniProtKB-KW"/>
</dbReference>
<dbReference type="GO" id="GO:0005634">
    <property type="term" value="C:nucleus"/>
    <property type="evidence" value="ECO:0007669"/>
    <property type="project" value="UniProtKB-SubCell"/>
</dbReference>
<feature type="coiled-coil region" evidence="12">
    <location>
        <begin position="240"/>
        <end position="267"/>
    </location>
</feature>
<dbReference type="PANTHER" id="PTHR18937:SF172">
    <property type="entry name" value="STRUCTURAL MAINTENANCE OF CHROMOSOMES PROTEIN"/>
    <property type="match status" value="1"/>
</dbReference>
<feature type="coiled-coil region" evidence="12">
    <location>
        <begin position="314"/>
        <end position="520"/>
    </location>
</feature>
<reference evidence="15 16" key="1">
    <citation type="submission" date="2019-01" db="EMBL/GenBank/DDBJ databases">
        <title>A draft genome assembly of the solar-powered sea slug Elysia chlorotica.</title>
        <authorList>
            <person name="Cai H."/>
            <person name="Li Q."/>
            <person name="Fang X."/>
            <person name="Li J."/>
            <person name="Curtis N.E."/>
            <person name="Altenburger A."/>
            <person name="Shibata T."/>
            <person name="Feng M."/>
            <person name="Maeda T."/>
            <person name="Schwartz J.A."/>
            <person name="Shigenobu S."/>
            <person name="Lundholm N."/>
            <person name="Nishiyama T."/>
            <person name="Yang H."/>
            <person name="Hasebe M."/>
            <person name="Li S."/>
            <person name="Pierce S.K."/>
            <person name="Wang J."/>
        </authorList>
    </citation>
    <scope>NUCLEOTIDE SEQUENCE [LARGE SCALE GENOMIC DNA]</scope>
    <source>
        <strain evidence="15">EC2010</strain>
        <tissue evidence="15">Whole organism of an adult</tissue>
    </source>
</reference>
<dbReference type="PANTHER" id="PTHR18937">
    <property type="entry name" value="STRUCTURAL MAINTENANCE OF CHROMOSOMES SMC FAMILY MEMBER"/>
    <property type="match status" value="1"/>
</dbReference>
<dbReference type="Gene3D" id="3.40.50.300">
    <property type="entry name" value="P-loop containing nucleotide triphosphate hydrolases"/>
    <property type="match status" value="2"/>
</dbReference>
<dbReference type="FunFam" id="3.40.50.300:FF:000585">
    <property type="entry name" value="Structural maintenance of chromosomes 4"/>
    <property type="match status" value="1"/>
</dbReference>
<evidence type="ECO:0000256" key="9">
    <source>
        <dbReference type="ARBA" id="ARBA00023242"/>
    </source>
</evidence>
<dbReference type="STRING" id="188477.A0A3S1BH02"/>
<dbReference type="Pfam" id="PF02463">
    <property type="entry name" value="SMC_N"/>
    <property type="match status" value="1"/>
</dbReference>
<evidence type="ECO:0000256" key="8">
    <source>
        <dbReference type="ARBA" id="ARBA00023067"/>
    </source>
</evidence>
<evidence type="ECO:0000256" key="12">
    <source>
        <dbReference type="SAM" id="Coils"/>
    </source>
</evidence>
<gene>
    <name evidence="15" type="ORF">EGW08_008801</name>
</gene>
<dbReference type="FunFam" id="3.30.70.1620:FF:000003">
    <property type="entry name" value="Structural maintenance of chromosomes 4"/>
    <property type="match status" value="1"/>
</dbReference>
<dbReference type="InterPro" id="IPR003395">
    <property type="entry name" value="RecF/RecN/SMC_N"/>
</dbReference>
<dbReference type="SUPFAM" id="SSF75553">
    <property type="entry name" value="Smc hinge domain"/>
    <property type="match status" value="1"/>
</dbReference>
<organism evidence="15 16">
    <name type="scientific">Elysia chlorotica</name>
    <name type="common">Eastern emerald elysia</name>
    <name type="synonym">Sea slug</name>
    <dbReference type="NCBI Taxonomy" id="188477"/>
    <lineage>
        <taxon>Eukaryota</taxon>
        <taxon>Metazoa</taxon>
        <taxon>Spiralia</taxon>
        <taxon>Lophotrochozoa</taxon>
        <taxon>Mollusca</taxon>
        <taxon>Gastropoda</taxon>
        <taxon>Heterobranchia</taxon>
        <taxon>Euthyneura</taxon>
        <taxon>Panpulmonata</taxon>
        <taxon>Sacoglossa</taxon>
        <taxon>Placobranchoidea</taxon>
        <taxon>Plakobranchidae</taxon>
        <taxon>Elysia</taxon>
    </lineage>
</organism>
<dbReference type="EMBL" id="RQTK01000243">
    <property type="protein sequence ID" value="RUS83429.1"/>
    <property type="molecule type" value="Genomic_DNA"/>
</dbReference>